<evidence type="ECO:0000313" key="1">
    <source>
        <dbReference type="EMBL" id="NRF68828.1"/>
    </source>
</evidence>
<name>A0ABX2EJP9_9BURK</name>
<gene>
    <name evidence="1" type="ORF">HLB44_17690</name>
</gene>
<organism evidence="1 2">
    <name type="scientific">Pseudaquabacterium terrae</name>
    <dbReference type="NCBI Taxonomy" id="2732868"/>
    <lineage>
        <taxon>Bacteria</taxon>
        <taxon>Pseudomonadati</taxon>
        <taxon>Pseudomonadota</taxon>
        <taxon>Betaproteobacteria</taxon>
        <taxon>Burkholderiales</taxon>
        <taxon>Sphaerotilaceae</taxon>
        <taxon>Pseudaquabacterium</taxon>
    </lineage>
</organism>
<evidence type="ECO:0000313" key="2">
    <source>
        <dbReference type="Proteomes" id="UP000737171"/>
    </source>
</evidence>
<keyword evidence="2" id="KW-1185">Reference proteome</keyword>
<accession>A0ABX2EJP9</accession>
<dbReference type="SUPFAM" id="SSF53187">
    <property type="entry name" value="Zn-dependent exopeptidases"/>
    <property type="match status" value="1"/>
</dbReference>
<dbReference type="Pfam" id="PF05013">
    <property type="entry name" value="FGase"/>
    <property type="match status" value="1"/>
</dbReference>
<proteinExistence type="predicted"/>
<dbReference type="InterPro" id="IPR007709">
    <property type="entry name" value="N-FG_amidohydro"/>
</dbReference>
<sequence>MDPHPAYQLLRPAAGSELPIVLDSPHSGTEWPADFDSLLDETARRDAEDCFVDRLYAHAPQHGATLLAARFPRLYIDPNRALTEIDELLLDAPWPGEVIPSPKTRLGFGLVFRLMKQRPIYGRPLTVAEVQRRIHQCWQPYHDALRSLLDDTHRRFGALWHLNVHSMGDDAYKTLGLPEKPLADFVLGDLDGTTADEPTMLLIETVLRDHGFGVVRNDPFKGVEIIRRSGRPAEGRRALQIEVKKSCYMDRRTLQPHEDFARVQQALDAMLQALAGHVRHHA</sequence>
<dbReference type="RefSeq" id="WP_173124914.1">
    <property type="nucleotide sequence ID" value="NZ_JABRWJ010000005.1"/>
</dbReference>
<dbReference type="Proteomes" id="UP000737171">
    <property type="component" value="Unassembled WGS sequence"/>
</dbReference>
<comment type="caution">
    <text evidence="1">The sequence shown here is derived from an EMBL/GenBank/DDBJ whole genome shotgun (WGS) entry which is preliminary data.</text>
</comment>
<dbReference type="EMBL" id="JABRWJ010000005">
    <property type="protein sequence ID" value="NRF68828.1"/>
    <property type="molecule type" value="Genomic_DNA"/>
</dbReference>
<protein>
    <submittedName>
        <fullName evidence="1">N-formylglutamate amidohydrolase</fullName>
    </submittedName>
</protein>
<dbReference type="Gene3D" id="3.40.630.40">
    <property type="entry name" value="Zn-dependent exopeptidases"/>
    <property type="match status" value="1"/>
</dbReference>
<reference evidence="1 2" key="1">
    <citation type="submission" date="2020-05" db="EMBL/GenBank/DDBJ databases">
        <title>Aquincola sp. isolate from soil.</title>
        <authorList>
            <person name="Han J."/>
            <person name="Kim D.-U."/>
        </authorList>
    </citation>
    <scope>NUCLEOTIDE SEQUENCE [LARGE SCALE GENOMIC DNA]</scope>
    <source>
        <strain evidence="1 2">S2</strain>
    </source>
</reference>